<keyword evidence="3" id="KW-1185">Reference proteome</keyword>
<accession>A0A6A6ZQI6</accession>
<feature type="region of interest" description="Disordered" evidence="1">
    <location>
        <begin position="1"/>
        <end position="28"/>
    </location>
</feature>
<feature type="region of interest" description="Disordered" evidence="1">
    <location>
        <begin position="44"/>
        <end position="68"/>
    </location>
</feature>
<dbReference type="EMBL" id="MU006234">
    <property type="protein sequence ID" value="KAF2822515.1"/>
    <property type="molecule type" value="Genomic_DNA"/>
</dbReference>
<dbReference type="AlphaFoldDB" id="A0A6A6ZQI6"/>
<feature type="region of interest" description="Disordered" evidence="1">
    <location>
        <begin position="80"/>
        <end position="102"/>
    </location>
</feature>
<proteinExistence type="predicted"/>
<protein>
    <submittedName>
        <fullName evidence="2">Uncharacterized protein</fullName>
    </submittedName>
</protein>
<evidence type="ECO:0000256" key="1">
    <source>
        <dbReference type="SAM" id="MobiDB-lite"/>
    </source>
</evidence>
<sequence>MHPSATPRLSDKPSSHAHNHTVSSLPKKKLKFVTRTVTDRLRTSPNNVFSVPRQRDDARFSGKIQSKVTPRSIVAPEIRRAHQRSPQISKDRLHSTIVPARL</sequence>
<dbReference type="Proteomes" id="UP000799424">
    <property type="component" value="Unassembled WGS sequence"/>
</dbReference>
<organism evidence="2 3">
    <name type="scientific">Ophiobolus disseminans</name>
    <dbReference type="NCBI Taxonomy" id="1469910"/>
    <lineage>
        <taxon>Eukaryota</taxon>
        <taxon>Fungi</taxon>
        <taxon>Dikarya</taxon>
        <taxon>Ascomycota</taxon>
        <taxon>Pezizomycotina</taxon>
        <taxon>Dothideomycetes</taxon>
        <taxon>Pleosporomycetidae</taxon>
        <taxon>Pleosporales</taxon>
        <taxon>Pleosporineae</taxon>
        <taxon>Phaeosphaeriaceae</taxon>
        <taxon>Ophiobolus</taxon>
    </lineage>
</organism>
<reference evidence="2" key="1">
    <citation type="journal article" date="2020" name="Stud. Mycol.">
        <title>101 Dothideomycetes genomes: a test case for predicting lifestyles and emergence of pathogens.</title>
        <authorList>
            <person name="Haridas S."/>
            <person name="Albert R."/>
            <person name="Binder M."/>
            <person name="Bloem J."/>
            <person name="Labutti K."/>
            <person name="Salamov A."/>
            <person name="Andreopoulos B."/>
            <person name="Baker S."/>
            <person name="Barry K."/>
            <person name="Bills G."/>
            <person name="Bluhm B."/>
            <person name="Cannon C."/>
            <person name="Castanera R."/>
            <person name="Culley D."/>
            <person name="Daum C."/>
            <person name="Ezra D."/>
            <person name="Gonzalez J."/>
            <person name="Henrissat B."/>
            <person name="Kuo A."/>
            <person name="Liang C."/>
            <person name="Lipzen A."/>
            <person name="Lutzoni F."/>
            <person name="Magnuson J."/>
            <person name="Mondo S."/>
            <person name="Nolan M."/>
            <person name="Ohm R."/>
            <person name="Pangilinan J."/>
            <person name="Park H.-J."/>
            <person name="Ramirez L."/>
            <person name="Alfaro M."/>
            <person name="Sun H."/>
            <person name="Tritt A."/>
            <person name="Yoshinaga Y."/>
            <person name="Zwiers L.-H."/>
            <person name="Turgeon B."/>
            <person name="Goodwin S."/>
            <person name="Spatafora J."/>
            <person name="Crous P."/>
            <person name="Grigoriev I."/>
        </authorList>
    </citation>
    <scope>NUCLEOTIDE SEQUENCE</scope>
    <source>
        <strain evidence="2">CBS 113818</strain>
    </source>
</reference>
<evidence type="ECO:0000313" key="2">
    <source>
        <dbReference type="EMBL" id="KAF2822515.1"/>
    </source>
</evidence>
<gene>
    <name evidence="2" type="ORF">CC86DRAFT_79691</name>
</gene>
<name>A0A6A6ZQI6_9PLEO</name>
<evidence type="ECO:0000313" key="3">
    <source>
        <dbReference type="Proteomes" id="UP000799424"/>
    </source>
</evidence>